<name>A0A6N6MXP6_9HYPH</name>
<gene>
    <name evidence="2" type="ORF">F6X51_03190</name>
</gene>
<feature type="region of interest" description="Disordered" evidence="1">
    <location>
        <begin position="127"/>
        <end position="155"/>
    </location>
</feature>
<sequence>MAALVPSARAQGDAAPTCFLTGGGALEICRGGGEAEGVFFTPRPCEFAGNVQLLRLTGAKGAPGPLQAVYQGETPTEARRRGESCEARRATTPLDGGSVRSGRLPEQLATTMPPTRHRLWEMARALTRPESRAETRAERRRGKRGGGRGETAAPPAPAVEGIAARNPMVITGRDWAGDEYYYVFLLATAPTEGGNRHVLIQARTYDFERFDIRSREDADKAGADKAGGGREPPGRAGTPAAEALVWAPFMPETEDRPRRRARGGDNPSPSAVLDAAGQPVIANCTGQGFDTHGLVGSISVVDQVYHYFYTDVLPADCNEPVLKRRLGLYLRTSRDLAGDRVWSAPRLVAEPLPVQSLVRVAKAKGMDRWAVSYSCSRPANAPGGPVADLCVQYTPDLSVGALAGLTWYAEPVTAMRSPAYLGLRSGGDGSGRFGRAQHFWMTDRYGNLDTPASFPAKAGFLTWLDRLAPGQDGTGASTVFGRPVYWGTWSVRQVGAK</sequence>
<feature type="region of interest" description="Disordered" evidence="1">
    <location>
        <begin position="216"/>
        <end position="272"/>
    </location>
</feature>
<organism evidence="2 3">
    <name type="scientific">Methylobacterium planeticum</name>
    <dbReference type="NCBI Taxonomy" id="2615211"/>
    <lineage>
        <taxon>Bacteria</taxon>
        <taxon>Pseudomonadati</taxon>
        <taxon>Pseudomonadota</taxon>
        <taxon>Alphaproteobacteria</taxon>
        <taxon>Hyphomicrobiales</taxon>
        <taxon>Methylobacteriaceae</taxon>
        <taxon>Methylobacterium</taxon>
    </lineage>
</organism>
<feature type="region of interest" description="Disordered" evidence="1">
    <location>
        <begin position="65"/>
        <end position="102"/>
    </location>
</feature>
<dbReference type="EMBL" id="VZZJ01000002">
    <property type="protein sequence ID" value="KAB1075689.1"/>
    <property type="molecule type" value="Genomic_DNA"/>
</dbReference>
<feature type="compositionally biased region" description="Basic and acidic residues" evidence="1">
    <location>
        <begin position="127"/>
        <end position="137"/>
    </location>
</feature>
<dbReference type="AlphaFoldDB" id="A0A6N6MXP6"/>
<evidence type="ECO:0000313" key="3">
    <source>
        <dbReference type="Proteomes" id="UP000441523"/>
    </source>
</evidence>
<protein>
    <submittedName>
        <fullName evidence="2">Uncharacterized protein</fullName>
    </submittedName>
</protein>
<proteinExistence type="predicted"/>
<accession>A0A6N6MXP6</accession>
<dbReference type="Proteomes" id="UP000441523">
    <property type="component" value="Unassembled WGS sequence"/>
</dbReference>
<feature type="compositionally biased region" description="Low complexity" evidence="1">
    <location>
        <begin position="234"/>
        <end position="243"/>
    </location>
</feature>
<comment type="caution">
    <text evidence="2">The sequence shown here is derived from an EMBL/GenBank/DDBJ whole genome shotgun (WGS) entry which is preliminary data.</text>
</comment>
<evidence type="ECO:0000313" key="2">
    <source>
        <dbReference type="EMBL" id="KAB1075689.1"/>
    </source>
</evidence>
<reference evidence="2 3" key="1">
    <citation type="submission" date="2019-09" db="EMBL/GenBank/DDBJ databases">
        <title>YIM 132548 draft genome.</title>
        <authorList>
            <person name="Jiang L."/>
        </authorList>
    </citation>
    <scope>NUCLEOTIDE SEQUENCE [LARGE SCALE GENOMIC DNA]</scope>
    <source>
        <strain evidence="2 3">YIM 132548</strain>
    </source>
</reference>
<feature type="compositionally biased region" description="Basic and acidic residues" evidence="1">
    <location>
        <begin position="76"/>
        <end position="89"/>
    </location>
</feature>
<evidence type="ECO:0000256" key="1">
    <source>
        <dbReference type="SAM" id="MobiDB-lite"/>
    </source>
</evidence>
<dbReference type="RefSeq" id="WP_150961752.1">
    <property type="nucleotide sequence ID" value="NZ_VZZJ01000002.1"/>
</dbReference>
<keyword evidence="3" id="KW-1185">Reference proteome</keyword>